<evidence type="ECO:0000256" key="4">
    <source>
        <dbReference type="ARBA" id="ARBA00023062"/>
    </source>
</evidence>
<dbReference type="Proteomes" id="UP000095038">
    <property type="component" value="Unassembled WGS sequence"/>
</dbReference>
<dbReference type="GO" id="GO:0010133">
    <property type="term" value="P:L-proline catabolic process to L-glutamate"/>
    <property type="evidence" value="ECO:0007669"/>
    <property type="project" value="EnsemblFungi"/>
</dbReference>
<evidence type="ECO:0000259" key="6">
    <source>
        <dbReference type="Pfam" id="PF01619"/>
    </source>
</evidence>
<feature type="domain" description="Proline dehydrogenase" evidence="6">
    <location>
        <begin position="132"/>
        <end position="454"/>
    </location>
</feature>
<evidence type="ECO:0000313" key="7">
    <source>
        <dbReference type="EMBL" id="ODV59872.1"/>
    </source>
</evidence>
<comment type="function">
    <text evidence="5">Converts proline to delta-1-pyrroline-5-carboxylate.</text>
</comment>
<keyword evidence="5" id="KW-0285">Flavoprotein</keyword>
<name>A0A1D2VE58_9ASCO</name>
<dbReference type="PANTHER" id="PTHR13914">
    <property type="entry name" value="PROLINE OXIDASE"/>
    <property type="match status" value="1"/>
</dbReference>
<dbReference type="GeneID" id="30967268"/>
<sequence length="478" mass="54131">MYRSTALIRKNGLKADGNILKSLVMKNNKIRFISTTQKNSNLTTTTLLSNSNPGSSSPNLNNDNNKLSTNIEFLDTLNKQELFQLSCIGIATLNKFVLNSVIKLFPYIPMKVIKGLVYQYYCGGETFNDVVETGKRLSERGIDNMMISLTIEDCNGEKNIDIDYIVDESIKSIDHILVPNLINQSKNINQIPPGYIALKPTALVSDPKNVLKNFNHPDYEKQRNELIENCSKIIEHACNKNIELSKQFPDRKSPFIIVVIDAESFELQQNVYILQRILSERFNKDEHEFISVVGTIQMYLKQSYDMILKELELASKNNYKIGLKLVRGAYLHTEPNRAQVIHDTKEDTDSNYNKGISFIINEIIKKGNNSTCSHLVVASHNDQSLVKTTNLLKKNSSLNSNNIVLGQLLGMADDIGFKLINEMNAKNIIKYVPWGPPFETKEYLKRRLEENGDSLTSRTDTGLGLLKGVVKTITKRLF</sequence>
<comment type="cofactor">
    <cofactor evidence="5">
        <name>FAD</name>
        <dbReference type="ChEBI" id="CHEBI:57692"/>
    </cofactor>
</comment>
<dbReference type="SUPFAM" id="SSF51730">
    <property type="entry name" value="FAD-linked oxidoreductase"/>
    <property type="match status" value="1"/>
</dbReference>
<dbReference type="Pfam" id="PF01619">
    <property type="entry name" value="Pro_dh"/>
    <property type="match status" value="1"/>
</dbReference>
<gene>
    <name evidence="7" type="ORF">ASCRUDRAFT_76815</name>
</gene>
<dbReference type="GO" id="GO:0071949">
    <property type="term" value="F:FAD binding"/>
    <property type="evidence" value="ECO:0007669"/>
    <property type="project" value="TreeGrafter"/>
</dbReference>
<comment type="similarity">
    <text evidence="1 5">Belongs to the proline oxidase family.</text>
</comment>
<dbReference type="AlphaFoldDB" id="A0A1D2VE58"/>
<evidence type="ECO:0000256" key="3">
    <source>
        <dbReference type="ARBA" id="ARBA00023002"/>
    </source>
</evidence>
<dbReference type="GO" id="GO:0004657">
    <property type="term" value="F:proline dehydrogenase activity"/>
    <property type="evidence" value="ECO:0007669"/>
    <property type="project" value="UniProtKB-EC"/>
</dbReference>
<dbReference type="Gene3D" id="3.20.20.220">
    <property type="match status" value="1"/>
</dbReference>
<evidence type="ECO:0000256" key="2">
    <source>
        <dbReference type="ARBA" id="ARBA00012695"/>
    </source>
</evidence>
<accession>A0A1D2VE58</accession>
<dbReference type="EMBL" id="KV454484">
    <property type="protein sequence ID" value="ODV59872.1"/>
    <property type="molecule type" value="Genomic_DNA"/>
</dbReference>
<dbReference type="GO" id="GO:0005739">
    <property type="term" value="C:mitochondrion"/>
    <property type="evidence" value="ECO:0007669"/>
    <property type="project" value="EnsemblFungi"/>
</dbReference>
<dbReference type="PANTHER" id="PTHR13914:SF0">
    <property type="entry name" value="PROLINE DEHYDROGENASE 1, MITOCHONDRIAL"/>
    <property type="match status" value="1"/>
</dbReference>
<dbReference type="InterPro" id="IPR015659">
    <property type="entry name" value="Proline_oxidase"/>
</dbReference>
<evidence type="ECO:0000256" key="1">
    <source>
        <dbReference type="ARBA" id="ARBA00005869"/>
    </source>
</evidence>
<dbReference type="RefSeq" id="XP_020046179.1">
    <property type="nucleotide sequence ID" value="XM_020193632.1"/>
</dbReference>
<organism evidence="7 8">
    <name type="scientific">Ascoidea rubescens DSM 1968</name>
    <dbReference type="NCBI Taxonomy" id="1344418"/>
    <lineage>
        <taxon>Eukaryota</taxon>
        <taxon>Fungi</taxon>
        <taxon>Dikarya</taxon>
        <taxon>Ascomycota</taxon>
        <taxon>Saccharomycotina</taxon>
        <taxon>Saccharomycetes</taxon>
        <taxon>Ascoideaceae</taxon>
        <taxon>Ascoidea</taxon>
    </lineage>
</organism>
<reference evidence="8" key="1">
    <citation type="submission" date="2016-05" db="EMBL/GenBank/DDBJ databases">
        <title>Comparative genomics of biotechnologically important yeasts.</title>
        <authorList>
            <consortium name="DOE Joint Genome Institute"/>
            <person name="Riley R."/>
            <person name="Haridas S."/>
            <person name="Wolfe K.H."/>
            <person name="Lopes M.R."/>
            <person name="Hittinger C.T."/>
            <person name="Goker M."/>
            <person name="Salamov A."/>
            <person name="Wisecaver J."/>
            <person name="Long T.M."/>
            <person name="Aerts A.L."/>
            <person name="Barry K."/>
            <person name="Choi C."/>
            <person name="Clum A."/>
            <person name="Coughlan A.Y."/>
            <person name="Deshpande S."/>
            <person name="Douglass A.P."/>
            <person name="Hanson S.J."/>
            <person name="Klenk H.-P."/>
            <person name="Labutti K."/>
            <person name="Lapidus A."/>
            <person name="Lindquist E."/>
            <person name="Lipzen A."/>
            <person name="Meier-Kolthoff J.P."/>
            <person name="Ohm R.A."/>
            <person name="Otillar R.P."/>
            <person name="Pangilinan J."/>
            <person name="Peng Y."/>
            <person name="Rokas A."/>
            <person name="Rosa C.A."/>
            <person name="Scheuner C."/>
            <person name="Sibirny A.A."/>
            <person name="Slot J.C."/>
            <person name="Stielow J.B."/>
            <person name="Sun H."/>
            <person name="Kurtzman C.P."/>
            <person name="Blackwell M."/>
            <person name="Grigoriev I.V."/>
            <person name="Jeffries T.W."/>
        </authorList>
    </citation>
    <scope>NUCLEOTIDE SEQUENCE [LARGE SCALE GENOMIC DNA]</scope>
    <source>
        <strain evidence="8">DSM 1968</strain>
    </source>
</reference>
<protein>
    <recommendedName>
        <fullName evidence="2 5">Proline dehydrogenase</fullName>
        <ecNumber evidence="2 5">1.5.5.2</ecNumber>
    </recommendedName>
</protein>
<keyword evidence="3 5" id="KW-0560">Oxidoreductase</keyword>
<comment type="catalytic activity">
    <reaction evidence="5">
        <text>L-proline + a quinone = (S)-1-pyrroline-5-carboxylate + a quinol + H(+)</text>
        <dbReference type="Rhea" id="RHEA:23784"/>
        <dbReference type="ChEBI" id="CHEBI:15378"/>
        <dbReference type="ChEBI" id="CHEBI:17388"/>
        <dbReference type="ChEBI" id="CHEBI:24646"/>
        <dbReference type="ChEBI" id="CHEBI:60039"/>
        <dbReference type="ChEBI" id="CHEBI:132124"/>
        <dbReference type="EC" id="1.5.5.2"/>
    </reaction>
</comment>
<keyword evidence="8" id="KW-1185">Reference proteome</keyword>
<keyword evidence="5" id="KW-0274">FAD</keyword>
<keyword evidence="4 5" id="KW-0642">Proline metabolism</keyword>
<proteinExistence type="inferred from homology"/>
<dbReference type="InParanoid" id="A0A1D2VE58"/>
<evidence type="ECO:0000256" key="5">
    <source>
        <dbReference type="RuleBase" id="RU364054"/>
    </source>
</evidence>
<dbReference type="InterPro" id="IPR002872">
    <property type="entry name" value="Proline_DH_dom"/>
</dbReference>
<dbReference type="FunCoup" id="A0A1D2VE58">
    <property type="interactions" value="59"/>
</dbReference>
<evidence type="ECO:0000313" key="8">
    <source>
        <dbReference type="Proteomes" id="UP000095038"/>
    </source>
</evidence>
<dbReference type="InterPro" id="IPR029041">
    <property type="entry name" value="FAD-linked_oxidoreductase-like"/>
</dbReference>
<dbReference type="STRING" id="1344418.A0A1D2VE58"/>
<dbReference type="EC" id="1.5.5.2" evidence="2 5"/>
<dbReference type="OrthoDB" id="5464at2759"/>